<dbReference type="Proteomes" id="UP001276150">
    <property type="component" value="Unassembled WGS sequence"/>
</dbReference>
<dbReference type="SUPFAM" id="SSF88723">
    <property type="entry name" value="PIN domain-like"/>
    <property type="match status" value="1"/>
</dbReference>
<dbReference type="Pfam" id="PF01850">
    <property type="entry name" value="PIN"/>
    <property type="match status" value="1"/>
</dbReference>
<accession>A0ABU4DY11</accession>
<keyword evidence="3" id="KW-1185">Reference proteome</keyword>
<dbReference type="Gene3D" id="3.40.50.1010">
    <property type="entry name" value="5'-nuclease"/>
    <property type="match status" value="1"/>
</dbReference>
<evidence type="ECO:0000313" key="2">
    <source>
        <dbReference type="EMBL" id="MDV6376579.1"/>
    </source>
</evidence>
<dbReference type="EMBL" id="JAPMIV010000075">
    <property type="protein sequence ID" value="MDV6376579.1"/>
    <property type="molecule type" value="Genomic_DNA"/>
</dbReference>
<feature type="domain" description="PIN" evidence="1">
    <location>
        <begin position="3"/>
        <end position="116"/>
    </location>
</feature>
<dbReference type="InterPro" id="IPR029060">
    <property type="entry name" value="PIN-like_dom_sf"/>
</dbReference>
<evidence type="ECO:0000313" key="3">
    <source>
        <dbReference type="Proteomes" id="UP001276150"/>
    </source>
</evidence>
<gene>
    <name evidence="2" type="ORF">ORD21_18455</name>
</gene>
<dbReference type="CDD" id="cd18682">
    <property type="entry name" value="PIN_VapC-like"/>
    <property type="match status" value="1"/>
</dbReference>
<comment type="caution">
    <text evidence="2">The sequence shown here is derived from an EMBL/GenBank/DDBJ whole genome shotgun (WGS) entry which is preliminary data.</text>
</comment>
<dbReference type="InterPro" id="IPR002716">
    <property type="entry name" value="PIN_dom"/>
</dbReference>
<organism evidence="2 3">
    <name type="scientific">Deinococcus arenicola</name>
    <dbReference type="NCBI Taxonomy" id="2994950"/>
    <lineage>
        <taxon>Bacteria</taxon>
        <taxon>Thermotogati</taxon>
        <taxon>Deinococcota</taxon>
        <taxon>Deinococci</taxon>
        <taxon>Deinococcales</taxon>
        <taxon>Deinococcaceae</taxon>
        <taxon>Deinococcus</taxon>
    </lineage>
</organism>
<reference evidence="2 3" key="1">
    <citation type="submission" date="2022-11" db="EMBL/GenBank/DDBJ databases">
        <title>Deinococcus ZS9-10, Low Temperature and Draught-tolerating, UV-resistant Bacteria from Continental Antarctica.</title>
        <authorList>
            <person name="Cheng L."/>
        </authorList>
    </citation>
    <scope>NUCLEOTIDE SEQUENCE [LARGE SCALE GENOMIC DNA]</scope>
    <source>
        <strain evidence="2 3">ZS9-10</strain>
    </source>
</reference>
<protein>
    <submittedName>
        <fullName evidence="2">Type II toxin-antitoxin system VapC family toxin</fullName>
    </submittedName>
</protein>
<evidence type="ECO:0000259" key="1">
    <source>
        <dbReference type="Pfam" id="PF01850"/>
    </source>
</evidence>
<dbReference type="RefSeq" id="WP_317641934.1">
    <property type="nucleotide sequence ID" value="NZ_JAPMIV010000075.1"/>
</dbReference>
<name>A0ABU4DY11_9DEIO</name>
<proteinExistence type="predicted"/>
<sequence>MTVVLDASALLTYFFGEPGAQEVGQRLPGSVMHTVNYAEVLSKLAERGLPPEAAEQQLEQAGLLQIIRIDPGAPEDALAVARLRPLSRSAGLSLGDRYCLALALRLGLPAATTDRAWGTLTLGIVIEVLR</sequence>